<protein>
    <submittedName>
        <fullName evidence="2">Uncharacterized protein</fullName>
    </submittedName>
</protein>
<dbReference type="Proteomes" id="UP000799118">
    <property type="component" value="Unassembled WGS sequence"/>
</dbReference>
<evidence type="ECO:0000313" key="3">
    <source>
        <dbReference type="Proteomes" id="UP000799118"/>
    </source>
</evidence>
<gene>
    <name evidence="2" type="ORF">BT96DRAFT_947089</name>
</gene>
<sequence length="160" mass="18471">MPDSYLQKSLTSTPKAGGKKSGDEALVQIVKTESKETTSLSLNMHSHQSDCPHKARSLEALLQMFQGESMENYWRVFFGLMDFALSDYSSDLFQPGLRWVAGKGRVERVQLEIDGLQGKCLTHVQRVYSPLLRYFTFNIVKQPQRYYQYVLFNMFNKNLN</sequence>
<keyword evidence="3" id="KW-1185">Reference proteome</keyword>
<dbReference type="EMBL" id="ML769710">
    <property type="protein sequence ID" value="KAE9389147.1"/>
    <property type="molecule type" value="Genomic_DNA"/>
</dbReference>
<feature type="region of interest" description="Disordered" evidence="1">
    <location>
        <begin position="1"/>
        <end position="23"/>
    </location>
</feature>
<accession>A0A6A4GVR4</accession>
<evidence type="ECO:0000313" key="2">
    <source>
        <dbReference type="EMBL" id="KAE9389147.1"/>
    </source>
</evidence>
<organism evidence="2 3">
    <name type="scientific">Gymnopus androsaceus JB14</name>
    <dbReference type="NCBI Taxonomy" id="1447944"/>
    <lineage>
        <taxon>Eukaryota</taxon>
        <taxon>Fungi</taxon>
        <taxon>Dikarya</taxon>
        <taxon>Basidiomycota</taxon>
        <taxon>Agaricomycotina</taxon>
        <taxon>Agaricomycetes</taxon>
        <taxon>Agaricomycetidae</taxon>
        <taxon>Agaricales</taxon>
        <taxon>Marasmiineae</taxon>
        <taxon>Omphalotaceae</taxon>
        <taxon>Gymnopus</taxon>
    </lineage>
</organism>
<proteinExistence type="predicted"/>
<evidence type="ECO:0000256" key="1">
    <source>
        <dbReference type="SAM" id="MobiDB-lite"/>
    </source>
</evidence>
<reference evidence="2" key="1">
    <citation type="journal article" date="2019" name="Environ. Microbiol.">
        <title>Fungal ecological strategies reflected in gene transcription - a case study of two litter decomposers.</title>
        <authorList>
            <person name="Barbi F."/>
            <person name="Kohler A."/>
            <person name="Barry K."/>
            <person name="Baskaran P."/>
            <person name="Daum C."/>
            <person name="Fauchery L."/>
            <person name="Ihrmark K."/>
            <person name="Kuo A."/>
            <person name="LaButti K."/>
            <person name="Lipzen A."/>
            <person name="Morin E."/>
            <person name="Grigoriev I.V."/>
            <person name="Henrissat B."/>
            <person name="Lindahl B."/>
            <person name="Martin F."/>
        </authorList>
    </citation>
    <scope>NUCLEOTIDE SEQUENCE</scope>
    <source>
        <strain evidence="2">JB14</strain>
    </source>
</reference>
<name>A0A6A4GVR4_9AGAR</name>
<dbReference type="AlphaFoldDB" id="A0A6A4GVR4"/>
<feature type="compositionally biased region" description="Polar residues" evidence="1">
    <location>
        <begin position="1"/>
        <end position="14"/>
    </location>
</feature>